<gene>
    <name evidence="4" type="ORF">LR394_10265</name>
</gene>
<accession>A0A9X1NCK5</accession>
<comment type="similarity">
    <text evidence="1">Belongs to the glycosyltransferase 2 family.</text>
</comment>
<name>A0A9X1NCK5_9ACTN</name>
<dbReference type="PANTHER" id="PTHR48090:SF7">
    <property type="entry name" value="RFBJ PROTEIN"/>
    <property type="match status" value="1"/>
</dbReference>
<dbReference type="CDD" id="cd04179">
    <property type="entry name" value="DPM_DPG-synthase_like"/>
    <property type="match status" value="1"/>
</dbReference>
<dbReference type="InterPro" id="IPR029044">
    <property type="entry name" value="Nucleotide-diphossugar_trans"/>
</dbReference>
<dbReference type="InterPro" id="IPR001173">
    <property type="entry name" value="Glyco_trans_2-like"/>
</dbReference>
<proteinExistence type="inferred from homology"/>
<dbReference type="Proteomes" id="UP001138997">
    <property type="component" value="Unassembled WGS sequence"/>
</dbReference>
<dbReference type="Gene3D" id="3.90.550.10">
    <property type="entry name" value="Spore Coat Polysaccharide Biosynthesis Protein SpsA, Chain A"/>
    <property type="match status" value="1"/>
</dbReference>
<dbReference type="RefSeq" id="WP_231440462.1">
    <property type="nucleotide sequence ID" value="NZ_JAJOMB010000004.1"/>
</dbReference>
<reference evidence="4" key="1">
    <citation type="submission" date="2021-11" db="EMBL/GenBank/DDBJ databases">
        <title>Streptomyces corallinus and Kineosporia corallina sp. nov., two new coral-derived marine actinobacteria.</title>
        <authorList>
            <person name="Buangrab K."/>
            <person name="Sutthacheep M."/>
            <person name="Yeemin T."/>
            <person name="Harunari E."/>
            <person name="Igarashi Y."/>
            <person name="Sripreechasak P."/>
            <person name="Kanchanasin P."/>
            <person name="Tanasupawat S."/>
            <person name="Phongsopitanun W."/>
        </authorList>
    </citation>
    <scope>NUCLEOTIDE SEQUENCE</scope>
    <source>
        <strain evidence="4">JCM 31032</strain>
    </source>
</reference>
<evidence type="ECO:0000256" key="2">
    <source>
        <dbReference type="SAM" id="MobiDB-lite"/>
    </source>
</evidence>
<dbReference type="EMBL" id="JAJOMB010000004">
    <property type="protein sequence ID" value="MCD5311284.1"/>
    <property type="molecule type" value="Genomic_DNA"/>
</dbReference>
<evidence type="ECO:0000313" key="5">
    <source>
        <dbReference type="Proteomes" id="UP001138997"/>
    </source>
</evidence>
<evidence type="ECO:0000313" key="4">
    <source>
        <dbReference type="EMBL" id="MCD5311284.1"/>
    </source>
</evidence>
<dbReference type="SUPFAM" id="SSF53448">
    <property type="entry name" value="Nucleotide-diphospho-sugar transferases"/>
    <property type="match status" value="1"/>
</dbReference>
<evidence type="ECO:0000256" key="1">
    <source>
        <dbReference type="ARBA" id="ARBA00006739"/>
    </source>
</evidence>
<dbReference type="AlphaFoldDB" id="A0A9X1NCK5"/>
<organism evidence="4 5">
    <name type="scientific">Kineosporia babensis</name>
    <dbReference type="NCBI Taxonomy" id="499548"/>
    <lineage>
        <taxon>Bacteria</taxon>
        <taxon>Bacillati</taxon>
        <taxon>Actinomycetota</taxon>
        <taxon>Actinomycetes</taxon>
        <taxon>Kineosporiales</taxon>
        <taxon>Kineosporiaceae</taxon>
        <taxon>Kineosporia</taxon>
    </lineage>
</organism>
<protein>
    <submittedName>
        <fullName evidence="4">Glycosyltransferase family 2 protein</fullName>
    </submittedName>
</protein>
<feature type="compositionally biased region" description="Basic and acidic residues" evidence="2">
    <location>
        <begin position="272"/>
        <end position="287"/>
    </location>
</feature>
<feature type="domain" description="Glycosyltransferase 2-like" evidence="3">
    <location>
        <begin position="39"/>
        <end position="172"/>
    </location>
</feature>
<comment type="caution">
    <text evidence="4">The sequence shown here is derived from an EMBL/GenBank/DDBJ whole genome shotgun (WGS) entry which is preliminary data.</text>
</comment>
<feature type="region of interest" description="Disordered" evidence="2">
    <location>
        <begin position="272"/>
        <end position="299"/>
    </location>
</feature>
<dbReference type="InterPro" id="IPR050256">
    <property type="entry name" value="Glycosyltransferase_2"/>
</dbReference>
<keyword evidence="5" id="KW-1185">Reference proteome</keyword>
<dbReference type="PANTHER" id="PTHR48090">
    <property type="entry name" value="UNDECAPRENYL-PHOSPHATE 4-DEOXY-4-FORMAMIDO-L-ARABINOSE TRANSFERASE-RELATED"/>
    <property type="match status" value="1"/>
</dbReference>
<sequence length="299" mass="32518">MTNSAHRAGVRIVSDNGTPVRPVDPGETAWGSGHGLWLTIAMPAYNEAATIRTAVNEVLSAAYPCPVELIVVDDGSTDGTAQALSTISDPRLRVLRHQVNRGKGAALRTAIQAARGNYLLPFDADLEYRAEDISQVLAPVVSGVATVVYGPRLFGWNTVYQSFRYKIGNLATTLAANVLYDSALSDMHTCIKLVPLPLLRQMSLSEAGFGLDTEITAKVLRSGHRPFEVPVHYYSRTHGQGKKINWRDGVRCLVVLARVRFAAAPPRAERPIALRMEPPEAIRRESTEPPAAFPQALAD</sequence>
<evidence type="ECO:0000259" key="3">
    <source>
        <dbReference type="Pfam" id="PF00535"/>
    </source>
</evidence>
<dbReference type="Pfam" id="PF00535">
    <property type="entry name" value="Glycos_transf_2"/>
    <property type="match status" value="1"/>
</dbReference>